<dbReference type="SUPFAM" id="SSF160719">
    <property type="entry name" value="gpW/gp25-like"/>
    <property type="match status" value="1"/>
</dbReference>
<protein>
    <submittedName>
        <fullName evidence="1">DUF2634 domain-containing protein</fullName>
    </submittedName>
</protein>
<dbReference type="InterPro" id="IPR020288">
    <property type="entry name" value="Sheath_initiator"/>
</dbReference>
<dbReference type="Gene3D" id="3.10.450.40">
    <property type="match status" value="1"/>
</dbReference>
<dbReference type="AlphaFoldDB" id="A0A6N8EXF4"/>
<name>A0A6N8EXF4_PAEMA</name>
<evidence type="ECO:0000313" key="1">
    <source>
        <dbReference type="EMBL" id="MUG24777.1"/>
    </source>
</evidence>
<dbReference type="RefSeq" id="WP_155620706.1">
    <property type="nucleotide sequence ID" value="NZ_WNZZ01000017.1"/>
</dbReference>
<dbReference type="Proteomes" id="UP000442469">
    <property type="component" value="Unassembled WGS sequence"/>
</dbReference>
<organism evidence="1 2">
    <name type="scientific">Paenibacillus macerans</name>
    <name type="common">Bacillus macerans</name>
    <dbReference type="NCBI Taxonomy" id="44252"/>
    <lineage>
        <taxon>Bacteria</taxon>
        <taxon>Bacillati</taxon>
        <taxon>Bacillota</taxon>
        <taxon>Bacilli</taxon>
        <taxon>Bacillales</taxon>
        <taxon>Paenibacillaceae</taxon>
        <taxon>Paenibacillus</taxon>
    </lineage>
</organism>
<proteinExistence type="predicted"/>
<reference evidence="1 2" key="1">
    <citation type="submission" date="2019-11" db="EMBL/GenBank/DDBJ databases">
        <title>Draft genome sequences of five Paenibacillus species of dairy origin.</title>
        <authorList>
            <person name="Olajide A.M."/>
            <person name="Chen S."/>
            <person name="Lapointe G."/>
        </authorList>
    </citation>
    <scope>NUCLEOTIDE SEQUENCE [LARGE SCALE GENOMIC DNA]</scope>
    <source>
        <strain evidence="1 2">3CT49</strain>
    </source>
</reference>
<evidence type="ECO:0000313" key="2">
    <source>
        <dbReference type="Proteomes" id="UP000442469"/>
    </source>
</evidence>
<dbReference type="Pfam" id="PF10934">
    <property type="entry name" value="Sheath_initiator"/>
    <property type="match status" value="1"/>
</dbReference>
<sequence>MQSLKLIDGDIQFNENGELIMVEGDEELIQCCTIALGTNTGEWFLNPEMGIDFKSFLGKNVNEEIMRGELARGLLQEDRIESLDDATFEINRTARTMTVSFTATGQNGEIIQREGVSVGAG</sequence>
<comment type="caution">
    <text evidence="1">The sequence shown here is derived from an EMBL/GenBank/DDBJ whole genome shotgun (WGS) entry which is preliminary data.</text>
</comment>
<accession>A0A6N8EXF4</accession>
<gene>
    <name evidence="1" type="ORF">GNQ08_20625</name>
</gene>
<dbReference type="EMBL" id="WNZZ01000017">
    <property type="protein sequence ID" value="MUG24777.1"/>
    <property type="molecule type" value="Genomic_DNA"/>
</dbReference>